<accession>A0ABT2GWU8</accession>
<sequence>MGYLYIGPTGFMTQIDDRALAHLKVIILTELRNGRGVALSLRHEPAEGSGRETFWVHPGTDVRFQFLGGRAPRLNHTWLRAMADSCTSGTGLYIMNEPEEQLAPPSPRVEVPER</sequence>
<evidence type="ECO:0000313" key="3">
    <source>
        <dbReference type="Proteomes" id="UP001165586"/>
    </source>
</evidence>
<dbReference type="Proteomes" id="UP001165586">
    <property type="component" value="Unassembled WGS sequence"/>
</dbReference>
<proteinExistence type="predicted"/>
<reference evidence="2" key="1">
    <citation type="submission" date="2022-08" db="EMBL/GenBank/DDBJ databases">
        <authorList>
            <person name="Deng Y."/>
            <person name="Han X.-F."/>
            <person name="Zhang Y.-Q."/>
        </authorList>
    </citation>
    <scope>NUCLEOTIDE SEQUENCE</scope>
    <source>
        <strain evidence="2">CPCC 203386</strain>
    </source>
</reference>
<dbReference type="InterPro" id="IPR057204">
    <property type="entry name" value="DUF7882"/>
</dbReference>
<protein>
    <recommendedName>
        <fullName evidence="1">DUF7882 domain-containing protein</fullName>
    </recommendedName>
</protein>
<organism evidence="2 3">
    <name type="scientific">Herbiconiux daphne</name>
    <dbReference type="NCBI Taxonomy" id="2970914"/>
    <lineage>
        <taxon>Bacteria</taxon>
        <taxon>Bacillati</taxon>
        <taxon>Actinomycetota</taxon>
        <taxon>Actinomycetes</taxon>
        <taxon>Micrococcales</taxon>
        <taxon>Microbacteriaceae</taxon>
        <taxon>Herbiconiux</taxon>
    </lineage>
</organism>
<name>A0ABT2GWU8_9MICO</name>
<dbReference type="EMBL" id="JANLCJ010000001">
    <property type="protein sequence ID" value="MCS5732437.1"/>
    <property type="molecule type" value="Genomic_DNA"/>
</dbReference>
<gene>
    <name evidence="2" type="ORF">N1032_01595</name>
</gene>
<evidence type="ECO:0000259" key="1">
    <source>
        <dbReference type="Pfam" id="PF25355"/>
    </source>
</evidence>
<dbReference type="Pfam" id="PF25355">
    <property type="entry name" value="DUF7882"/>
    <property type="match status" value="1"/>
</dbReference>
<evidence type="ECO:0000313" key="2">
    <source>
        <dbReference type="EMBL" id="MCS5732437.1"/>
    </source>
</evidence>
<keyword evidence="3" id="KW-1185">Reference proteome</keyword>
<dbReference type="RefSeq" id="WP_259537057.1">
    <property type="nucleotide sequence ID" value="NZ_JANLCJ010000001.1"/>
</dbReference>
<feature type="domain" description="DUF7882" evidence="1">
    <location>
        <begin position="1"/>
        <end position="97"/>
    </location>
</feature>
<comment type="caution">
    <text evidence="2">The sequence shown here is derived from an EMBL/GenBank/DDBJ whole genome shotgun (WGS) entry which is preliminary data.</text>
</comment>